<sequence>MVVWLENSSLNLMGDFVGSSCVDRKIPFRLSVADTSESVSIVVVILKLVRLLDIPFGYLILSLASPVCTILYKAEKVCHEEMVKMPLVDLKMLEVRGKRTNVNARYHRSTKVDESKLCDIPVVLRGATPIVKAVSFNIYKDERVVGIVARAARDDGWSYFGVDIGRPSTIWERANVVVDAWSRKGGVKPRQV</sequence>
<comment type="caution">
    <text evidence="1">The sequence shown here is derived from an EMBL/GenBank/DDBJ whole genome shotgun (WGS) entry which is preliminary data.</text>
</comment>
<name>A0ABQ5J1V9_9ASTR</name>
<evidence type="ECO:0000313" key="2">
    <source>
        <dbReference type="Proteomes" id="UP001151760"/>
    </source>
</evidence>
<dbReference type="EMBL" id="BQNB010021446">
    <property type="protein sequence ID" value="GJU06492.1"/>
    <property type="molecule type" value="Genomic_DNA"/>
</dbReference>
<keyword evidence="2" id="KW-1185">Reference proteome</keyword>
<dbReference type="Proteomes" id="UP001151760">
    <property type="component" value="Unassembled WGS sequence"/>
</dbReference>
<evidence type="ECO:0000313" key="1">
    <source>
        <dbReference type="EMBL" id="GJU06492.1"/>
    </source>
</evidence>
<proteinExistence type="predicted"/>
<reference evidence="1" key="2">
    <citation type="submission" date="2022-01" db="EMBL/GenBank/DDBJ databases">
        <authorList>
            <person name="Yamashiro T."/>
            <person name="Shiraishi A."/>
            <person name="Satake H."/>
            <person name="Nakayama K."/>
        </authorList>
    </citation>
    <scope>NUCLEOTIDE SEQUENCE</scope>
</reference>
<protein>
    <submittedName>
        <fullName evidence="1">Uncharacterized protein</fullName>
    </submittedName>
</protein>
<reference evidence="1" key="1">
    <citation type="journal article" date="2022" name="Int. J. Mol. Sci.">
        <title>Draft Genome of Tanacetum Coccineum: Genomic Comparison of Closely Related Tanacetum-Family Plants.</title>
        <authorList>
            <person name="Yamashiro T."/>
            <person name="Shiraishi A."/>
            <person name="Nakayama K."/>
            <person name="Satake H."/>
        </authorList>
    </citation>
    <scope>NUCLEOTIDE SEQUENCE</scope>
</reference>
<accession>A0ABQ5J1V9</accession>
<organism evidence="1 2">
    <name type="scientific">Tanacetum coccineum</name>
    <dbReference type="NCBI Taxonomy" id="301880"/>
    <lineage>
        <taxon>Eukaryota</taxon>
        <taxon>Viridiplantae</taxon>
        <taxon>Streptophyta</taxon>
        <taxon>Embryophyta</taxon>
        <taxon>Tracheophyta</taxon>
        <taxon>Spermatophyta</taxon>
        <taxon>Magnoliopsida</taxon>
        <taxon>eudicotyledons</taxon>
        <taxon>Gunneridae</taxon>
        <taxon>Pentapetalae</taxon>
        <taxon>asterids</taxon>
        <taxon>campanulids</taxon>
        <taxon>Asterales</taxon>
        <taxon>Asteraceae</taxon>
        <taxon>Asteroideae</taxon>
        <taxon>Anthemideae</taxon>
        <taxon>Anthemidinae</taxon>
        <taxon>Tanacetum</taxon>
    </lineage>
</organism>
<gene>
    <name evidence="1" type="ORF">Tco_1122922</name>
</gene>